<dbReference type="GO" id="GO:0016740">
    <property type="term" value="F:transferase activity"/>
    <property type="evidence" value="ECO:0007669"/>
    <property type="project" value="UniProtKB-KW"/>
</dbReference>
<dbReference type="Gene3D" id="3.40.50.300">
    <property type="entry name" value="P-loop containing nucleotide triphosphate hydrolases"/>
    <property type="match status" value="1"/>
</dbReference>
<sequence>MTSWNRRWTTIRSGEEESAMLDVIGAGFGRTGTLSLKSALERLGFGPCHHMVEILENPEQASLWMRVAHEENPDWDAVYRGYRATVDWPGARFWRQLTDHFPRAKVILTVRDPRRWYESATESIYQAAVGPPPADPGLARLRQVVREILWDGVFDGRFDDARHAIRVFEEHNEAVCREIPADRLLVFEVTQGWRPLCGFLGAPVPDGPFPHGNDRRSFAELRRRLSSGGRDGLD</sequence>
<comment type="caution">
    <text evidence="1">The sequence shown here is derived from an EMBL/GenBank/DDBJ whole genome shotgun (WGS) entry which is preliminary data.</text>
</comment>
<dbReference type="RefSeq" id="WP_378209713.1">
    <property type="nucleotide sequence ID" value="NZ_JBHLZP010000324.1"/>
</dbReference>
<reference evidence="1 2" key="1">
    <citation type="submission" date="2024-09" db="EMBL/GenBank/DDBJ databases">
        <authorList>
            <person name="Sun Q."/>
            <person name="Mori K."/>
        </authorList>
    </citation>
    <scope>NUCLEOTIDE SEQUENCE [LARGE SCALE GENOMIC DNA]</scope>
    <source>
        <strain evidence="1 2">TBRC 0563</strain>
    </source>
</reference>
<keyword evidence="1" id="KW-0808">Transferase</keyword>
<dbReference type="Pfam" id="PF17784">
    <property type="entry name" value="Sulfotransfer_4"/>
    <property type="match status" value="1"/>
</dbReference>
<dbReference type="Proteomes" id="UP001589627">
    <property type="component" value="Unassembled WGS sequence"/>
</dbReference>
<dbReference type="SUPFAM" id="SSF52540">
    <property type="entry name" value="P-loop containing nucleoside triphosphate hydrolases"/>
    <property type="match status" value="1"/>
</dbReference>
<proteinExistence type="predicted"/>
<keyword evidence="2" id="KW-1185">Reference proteome</keyword>
<name>A0ABV5YPE0_9ACTN</name>
<dbReference type="InterPro" id="IPR040632">
    <property type="entry name" value="Sulfotransfer_4"/>
</dbReference>
<dbReference type="PANTHER" id="PTHR36978">
    <property type="entry name" value="P-LOOP CONTAINING NUCLEOTIDE TRIPHOSPHATE HYDROLASE"/>
    <property type="match status" value="1"/>
</dbReference>
<dbReference type="EC" id="2.8.2.-" evidence="1"/>
<evidence type="ECO:0000313" key="1">
    <source>
        <dbReference type="EMBL" id="MFB9836919.1"/>
    </source>
</evidence>
<gene>
    <name evidence="1" type="ORF">ACFFNX_32575</name>
</gene>
<protein>
    <submittedName>
        <fullName evidence="1">Sulfotransferase family protein</fullName>
        <ecNumber evidence="1">2.8.2.-</ecNumber>
    </submittedName>
</protein>
<accession>A0ABV5YPE0</accession>
<dbReference type="PANTHER" id="PTHR36978:SF4">
    <property type="entry name" value="P-LOOP CONTAINING NUCLEOSIDE TRIPHOSPHATE HYDROLASE PROTEIN"/>
    <property type="match status" value="1"/>
</dbReference>
<evidence type="ECO:0000313" key="2">
    <source>
        <dbReference type="Proteomes" id="UP001589627"/>
    </source>
</evidence>
<organism evidence="1 2">
    <name type="scientific">Actinoallomurus acaciae</name>
    <dbReference type="NCBI Taxonomy" id="502577"/>
    <lineage>
        <taxon>Bacteria</taxon>
        <taxon>Bacillati</taxon>
        <taxon>Actinomycetota</taxon>
        <taxon>Actinomycetes</taxon>
        <taxon>Streptosporangiales</taxon>
        <taxon>Thermomonosporaceae</taxon>
        <taxon>Actinoallomurus</taxon>
    </lineage>
</organism>
<dbReference type="InterPro" id="IPR027417">
    <property type="entry name" value="P-loop_NTPase"/>
</dbReference>
<dbReference type="EMBL" id="JBHLZP010000324">
    <property type="protein sequence ID" value="MFB9836919.1"/>
    <property type="molecule type" value="Genomic_DNA"/>
</dbReference>